<proteinExistence type="predicted"/>
<organism evidence="1 2">
    <name type="scientific">Albugo candida</name>
    <dbReference type="NCBI Taxonomy" id="65357"/>
    <lineage>
        <taxon>Eukaryota</taxon>
        <taxon>Sar</taxon>
        <taxon>Stramenopiles</taxon>
        <taxon>Oomycota</taxon>
        <taxon>Peronosporomycetes</taxon>
        <taxon>Albuginales</taxon>
        <taxon>Albuginaceae</taxon>
        <taxon>Albugo</taxon>
    </lineage>
</organism>
<evidence type="ECO:0000313" key="1">
    <source>
        <dbReference type="EMBL" id="CCI44532.1"/>
    </source>
</evidence>
<evidence type="ECO:0000313" key="2">
    <source>
        <dbReference type="Proteomes" id="UP000053237"/>
    </source>
</evidence>
<protein>
    <submittedName>
        <fullName evidence="1">Uncharacterized protein</fullName>
    </submittedName>
</protein>
<comment type="caution">
    <text evidence="1">The sequence shown here is derived from an EMBL/GenBank/DDBJ whole genome shotgun (WGS) entry which is preliminary data.</text>
</comment>
<gene>
    <name evidence="1" type="ORF">BN9_053410</name>
</gene>
<name>A0A024GCX8_9STRA</name>
<dbReference type="EMBL" id="CAIX01000072">
    <property type="protein sequence ID" value="CCI44532.1"/>
    <property type="molecule type" value="Genomic_DNA"/>
</dbReference>
<dbReference type="InParanoid" id="A0A024GCX8"/>
<sequence>MTLSSLDKFMEQLGCRISLLFACVDKVFGSDKLYCMRYRFSSVLGFLELHAHYSPHLGSASVHILSLSLAASTATSCNRLLRDQSLPWKRFMNCQQMKLVYDVALTRFESRLFLPAKSQSLNIPEALRTILCFFSSLLFPKRAFKRMDLSHKNTSFLA</sequence>
<dbReference type="Proteomes" id="UP000053237">
    <property type="component" value="Unassembled WGS sequence"/>
</dbReference>
<dbReference type="AlphaFoldDB" id="A0A024GCX8"/>
<keyword evidence="2" id="KW-1185">Reference proteome</keyword>
<accession>A0A024GCX8</accession>
<reference evidence="1 2" key="1">
    <citation type="submission" date="2012-05" db="EMBL/GenBank/DDBJ databases">
        <title>Recombination and specialization in a pathogen metapopulation.</title>
        <authorList>
            <person name="Gardiner A."/>
            <person name="Kemen E."/>
            <person name="Schultz-Larsen T."/>
            <person name="MacLean D."/>
            <person name="Van Oosterhout C."/>
            <person name="Jones J.D.G."/>
        </authorList>
    </citation>
    <scope>NUCLEOTIDE SEQUENCE [LARGE SCALE GENOMIC DNA]</scope>
    <source>
        <strain evidence="1 2">Ac Nc2</strain>
    </source>
</reference>